<reference evidence="1" key="1">
    <citation type="submission" date="2018-05" db="EMBL/GenBank/DDBJ databases">
        <authorList>
            <person name="Lanie J.A."/>
            <person name="Ng W.-L."/>
            <person name="Kazmierczak K.M."/>
            <person name="Andrzejewski T.M."/>
            <person name="Davidsen T.M."/>
            <person name="Wayne K.J."/>
            <person name="Tettelin H."/>
            <person name="Glass J.I."/>
            <person name="Rusch D."/>
            <person name="Podicherti R."/>
            <person name="Tsui H.-C.T."/>
            <person name="Winkler M.E."/>
        </authorList>
    </citation>
    <scope>NUCLEOTIDE SEQUENCE</scope>
</reference>
<dbReference type="InterPro" id="IPR016162">
    <property type="entry name" value="Ald_DH_N"/>
</dbReference>
<dbReference type="PANTHER" id="PTHR11063:SF8">
    <property type="entry name" value="DELTA-1-PYRROLINE-5-CARBOXYLATE SYNTHASE"/>
    <property type="match status" value="1"/>
</dbReference>
<dbReference type="InterPro" id="IPR016161">
    <property type="entry name" value="Ald_DH/histidinol_DH"/>
</dbReference>
<dbReference type="SUPFAM" id="SSF53720">
    <property type="entry name" value="ALDH-like"/>
    <property type="match status" value="1"/>
</dbReference>
<name>A0A382VFZ8_9ZZZZ</name>
<protein>
    <recommendedName>
        <fullName evidence="2">Aldehyde dehydrogenase domain-containing protein</fullName>
    </recommendedName>
</protein>
<feature type="non-terminal residue" evidence="1">
    <location>
        <position position="163"/>
    </location>
</feature>
<organism evidence="1">
    <name type="scientific">marine metagenome</name>
    <dbReference type="NCBI Taxonomy" id="408172"/>
    <lineage>
        <taxon>unclassified sequences</taxon>
        <taxon>metagenomes</taxon>
        <taxon>ecological metagenomes</taxon>
    </lineage>
</organism>
<sequence length="163" mass="17301">MTTELDELGSKAREARKASLKLARISSSVKDRALHAIANGIEEHTEEILEANEEDLSAGHLAGLAGPLLNRLALSKSSLGSIVADVRRIAALPDPVGETFDFQVLPNGLRTGKRRVPLGVIGVIYESRPNVTIDIASLCLKSGNAVILRGGKEALNSNATLTR</sequence>
<evidence type="ECO:0000313" key="1">
    <source>
        <dbReference type="EMBL" id="SVD45403.1"/>
    </source>
</evidence>
<gene>
    <name evidence="1" type="ORF">METZ01_LOCUS398257</name>
</gene>
<proteinExistence type="predicted"/>
<dbReference type="GO" id="GO:0004350">
    <property type="term" value="F:glutamate-5-semialdehyde dehydrogenase activity"/>
    <property type="evidence" value="ECO:0007669"/>
    <property type="project" value="TreeGrafter"/>
</dbReference>
<accession>A0A382VFZ8</accession>
<dbReference type="Gene3D" id="3.40.605.10">
    <property type="entry name" value="Aldehyde Dehydrogenase, Chain A, domain 1"/>
    <property type="match status" value="1"/>
</dbReference>
<dbReference type="PANTHER" id="PTHR11063">
    <property type="entry name" value="GLUTAMATE SEMIALDEHYDE DEHYDROGENASE"/>
    <property type="match status" value="1"/>
</dbReference>
<dbReference type="AlphaFoldDB" id="A0A382VFZ8"/>
<evidence type="ECO:0008006" key="2">
    <source>
        <dbReference type="Google" id="ProtNLM"/>
    </source>
</evidence>
<dbReference type="EMBL" id="UINC01151664">
    <property type="protein sequence ID" value="SVD45403.1"/>
    <property type="molecule type" value="Genomic_DNA"/>
</dbReference>